<accession>A0AA51RUP5</accession>
<proteinExistence type="inferred from homology"/>
<dbReference type="EC" id="2.7.7.38" evidence="5"/>
<dbReference type="RefSeq" id="WP_309203229.1">
    <property type="nucleotide sequence ID" value="NZ_CP133548.1"/>
</dbReference>
<dbReference type="InterPro" id="IPR004528">
    <property type="entry name" value="KdsB"/>
</dbReference>
<dbReference type="EMBL" id="CP133548">
    <property type="protein sequence ID" value="WMS88041.1"/>
    <property type="molecule type" value="Genomic_DNA"/>
</dbReference>
<dbReference type="Gene3D" id="3.90.550.10">
    <property type="entry name" value="Spore Coat Polysaccharide Biosynthesis Protein SpsA, Chain A"/>
    <property type="match status" value="1"/>
</dbReference>
<dbReference type="CDD" id="cd02517">
    <property type="entry name" value="CMP-KDO-Synthetase"/>
    <property type="match status" value="1"/>
</dbReference>
<keyword evidence="2 5" id="KW-0808">Transferase</keyword>
<comment type="similarity">
    <text evidence="5">Belongs to the KdsB family.</text>
</comment>
<dbReference type="InterPro" id="IPR003329">
    <property type="entry name" value="Cytidylyl_trans"/>
</dbReference>
<organism evidence="6 7">
    <name type="scientific">Pleionea litopenaei</name>
    <dbReference type="NCBI Taxonomy" id="3070815"/>
    <lineage>
        <taxon>Bacteria</taxon>
        <taxon>Pseudomonadati</taxon>
        <taxon>Pseudomonadota</taxon>
        <taxon>Gammaproteobacteria</taxon>
        <taxon>Oceanospirillales</taxon>
        <taxon>Pleioneaceae</taxon>
        <taxon>Pleionea</taxon>
    </lineage>
</organism>
<dbReference type="KEGG" id="plei:Q9312_03780"/>
<dbReference type="NCBIfam" id="NF003952">
    <property type="entry name" value="PRK05450.1-5"/>
    <property type="match status" value="1"/>
</dbReference>
<name>A0AA51RUP5_9GAMM</name>
<keyword evidence="7" id="KW-1185">Reference proteome</keyword>
<dbReference type="NCBIfam" id="TIGR00466">
    <property type="entry name" value="kdsB"/>
    <property type="match status" value="1"/>
</dbReference>
<dbReference type="Proteomes" id="UP001239782">
    <property type="component" value="Chromosome"/>
</dbReference>
<comment type="subcellular location">
    <subcellularLocation>
        <location evidence="5">Cytoplasm</location>
    </subcellularLocation>
    <subcellularLocation>
        <location evidence="1">Membrane</location>
    </subcellularLocation>
</comment>
<dbReference type="NCBIfam" id="NF003950">
    <property type="entry name" value="PRK05450.1-3"/>
    <property type="match status" value="1"/>
</dbReference>
<dbReference type="FunFam" id="3.90.550.10:FF:000011">
    <property type="entry name" value="3-deoxy-manno-octulosonate cytidylyltransferase"/>
    <property type="match status" value="1"/>
</dbReference>
<comment type="function">
    <text evidence="5">Activates KDO (a required 8-carbon sugar) for incorporation into bacterial lipopolysaccharide in Gram-negative bacteria.</text>
</comment>
<dbReference type="SUPFAM" id="SSF53448">
    <property type="entry name" value="Nucleotide-diphospho-sugar transferases"/>
    <property type="match status" value="1"/>
</dbReference>
<evidence type="ECO:0000313" key="7">
    <source>
        <dbReference type="Proteomes" id="UP001239782"/>
    </source>
</evidence>
<gene>
    <name evidence="5 6" type="primary">kdsB</name>
    <name evidence="6" type="ORF">Q9312_03780</name>
</gene>
<dbReference type="GO" id="GO:0005829">
    <property type="term" value="C:cytosol"/>
    <property type="evidence" value="ECO:0007669"/>
    <property type="project" value="TreeGrafter"/>
</dbReference>
<dbReference type="GO" id="GO:0009103">
    <property type="term" value="P:lipopolysaccharide biosynthetic process"/>
    <property type="evidence" value="ECO:0007669"/>
    <property type="project" value="UniProtKB-UniRule"/>
</dbReference>
<dbReference type="PANTHER" id="PTHR42866">
    <property type="entry name" value="3-DEOXY-MANNO-OCTULOSONATE CYTIDYLYLTRANSFERASE"/>
    <property type="match status" value="1"/>
</dbReference>
<comment type="catalytic activity">
    <reaction evidence="5">
        <text>3-deoxy-alpha-D-manno-oct-2-ulosonate + CTP = CMP-3-deoxy-beta-D-manno-octulosonate + diphosphate</text>
        <dbReference type="Rhea" id="RHEA:23448"/>
        <dbReference type="ChEBI" id="CHEBI:33019"/>
        <dbReference type="ChEBI" id="CHEBI:37563"/>
        <dbReference type="ChEBI" id="CHEBI:85986"/>
        <dbReference type="ChEBI" id="CHEBI:85987"/>
        <dbReference type="EC" id="2.7.7.38"/>
    </reaction>
</comment>
<evidence type="ECO:0000256" key="3">
    <source>
        <dbReference type="ARBA" id="ARBA00022695"/>
    </source>
</evidence>
<evidence type="ECO:0000256" key="1">
    <source>
        <dbReference type="ARBA" id="ARBA00004370"/>
    </source>
</evidence>
<dbReference type="PANTHER" id="PTHR42866:SF2">
    <property type="entry name" value="3-DEOXY-MANNO-OCTULOSONATE CYTIDYLYLTRANSFERASE, MITOCHONDRIAL"/>
    <property type="match status" value="1"/>
</dbReference>
<dbReference type="GO" id="GO:0016020">
    <property type="term" value="C:membrane"/>
    <property type="evidence" value="ECO:0007669"/>
    <property type="project" value="UniProtKB-SubCell"/>
</dbReference>
<protein>
    <recommendedName>
        <fullName evidence="5">3-deoxy-manno-octulosonate cytidylyltransferase</fullName>
        <ecNumber evidence="5">2.7.7.38</ecNumber>
    </recommendedName>
    <alternativeName>
        <fullName evidence="5">CMP-2-keto-3-deoxyoctulosonic acid synthase</fullName>
        <shortName evidence="5">CKS</shortName>
        <shortName evidence="5">CMP-KDO synthase</shortName>
    </alternativeName>
</protein>
<dbReference type="Pfam" id="PF02348">
    <property type="entry name" value="CTP_transf_3"/>
    <property type="match status" value="1"/>
</dbReference>
<dbReference type="GO" id="GO:0033468">
    <property type="term" value="P:CMP-keto-3-deoxy-D-manno-octulosonic acid biosynthetic process"/>
    <property type="evidence" value="ECO:0007669"/>
    <property type="project" value="UniProtKB-UniRule"/>
</dbReference>
<dbReference type="InterPro" id="IPR029044">
    <property type="entry name" value="Nucleotide-diphossugar_trans"/>
</dbReference>
<reference evidence="6 7" key="1">
    <citation type="submission" date="2023-08" db="EMBL/GenBank/DDBJ databases">
        <title>Pleionea litopenaei sp. nov., isolated from stomach of juvenile Litopenaeus vannamei.</title>
        <authorList>
            <person name="Rho A.M."/>
            <person name="Hwang C.Y."/>
        </authorList>
    </citation>
    <scope>NUCLEOTIDE SEQUENCE [LARGE SCALE GENOMIC DNA]</scope>
    <source>
        <strain evidence="6 7">HL-JVS1</strain>
    </source>
</reference>
<dbReference type="NCBIfam" id="NF009905">
    <property type="entry name" value="PRK13368.1"/>
    <property type="match status" value="1"/>
</dbReference>
<keyword evidence="3 5" id="KW-0548">Nucleotidyltransferase</keyword>
<keyword evidence="5" id="KW-0963">Cytoplasm</keyword>
<evidence type="ECO:0000256" key="5">
    <source>
        <dbReference type="HAMAP-Rule" id="MF_00057"/>
    </source>
</evidence>
<dbReference type="HAMAP" id="MF_00057">
    <property type="entry name" value="KdsB"/>
    <property type="match status" value="1"/>
</dbReference>
<dbReference type="AlphaFoldDB" id="A0AA51RUP5"/>
<keyword evidence="4 5" id="KW-0448">Lipopolysaccharide biosynthesis</keyword>
<dbReference type="GO" id="GO:0008690">
    <property type="term" value="F:3-deoxy-manno-octulosonate cytidylyltransferase activity"/>
    <property type="evidence" value="ECO:0007669"/>
    <property type="project" value="UniProtKB-UniRule"/>
</dbReference>
<comment type="pathway">
    <text evidence="5">Nucleotide-sugar biosynthesis; CMP-3-deoxy-D-manno-octulosonate biosynthesis; CMP-3-deoxy-D-manno-octulosonate from 3-deoxy-D-manno-octulosonate and CTP: step 1/1.</text>
</comment>
<evidence type="ECO:0000256" key="4">
    <source>
        <dbReference type="ARBA" id="ARBA00022985"/>
    </source>
</evidence>
<evidence type="ECO:0000256" key="2">
    <source>
        <dbReference type="ARBA" id="ARBA00022679"/>
    </source>
</evidence>
<evidence type="ECO:0000313" key="6">
    <source>
        <dbReference type="EMBL" id="WMS88041.1"/>
    </source>
</evidence>
<sequence>MNDFHVIIPARYASTRLPGKPLAKIGDQSMIERVYHKAKESGAATVCVATDDQRIFDAVNAFGGQAVMTRTDHQSGTDRVYEAAQALNLSKEAIVVNLQGDEPFVPAQIIRQVAQLLDKPEKIMSTLCTQITCLEDVNNPNVVKVVFNQIGKAIYFSRAAIPFQREGSPNLQNYFRHIGIYGFRMSLLEKFSSLSESSLEDAEKLEQLRVLDNGYAIEIAVAEETPPGGIDTPEDLVAANRMIEQLREA</sequence>